<comment type="similarity">
    <text evidence="2">Belongs to the IRC6 family.</text>
</comment>
<dbReference type="KEGG" id="tpf:TPHA_0E02480"/>
<evidence type="ECO:0000313" key="6">
    <source>
        <dbReference type="Proteomes" id="UP000005666"/>
    </source>
</evidence>
<dbReference type="Proteomes" id="UP000005666">
    <property type="component" value="Chromosome 5"/>
</dbReference>
<sequence length="266" mass="30987">MRPRDKLLVLFSNDEEVTKIKSFILQKVFKLDNSILENGYNVSILKDLVWENKYYSLNYDLYVDEYDNIETWIKEYISKECDVLREVLSGIIIIDKFDNKTDTNELLSISKSLSVNKGSENIFNIFINTNMDFEDSKLEEINDSILASEFDHAIEFLKISYSDIDENISFVPMDNVTKYGERVGLSRAIDIIDTSDWEGCIRVMTKQKTSIKNKEIRQDNDNEEHNNLDLLLKQLHIAREQFNASQNKIEAEKLANDLAEEISKLI</sequence>
<dbReference type="RefSeq" id="XP_003685774.1">
    <property type="nucleotide sequence ID" value="XM_003685726.1"/>
</dbReference>
<protein>
    <recommendedName>
        <fullName evidence="3">Increased recombination centers protein 6</fullName>
    </recommendedName>
</protein>
<dbReference type="PANTHER" id="PTHR28043">
    <property type="entry name" value="INCREASED RECOMBINATION CENTERS PROTEIN 6"/>
    <property type="match status" value="1"/>
</dbReference>
<evidence type="ECO:0000256" key="2">
    <source>
        <dbReference type="ARBA" id="ARBA00007973"/>
    </source>
</evidence>
<keyword evidence="6" id="KW-1185">Reference proteome</keyword>
<dbReference type="GO" id="GO:0030674">
    <property type="term" value="F:protein-macromolecule adaptor activity"/>
    <property type="evidence" value="ECO:0007669"/>
    <property type="project" value="TreeGrafter"/>
</dbReference>
<accession>G8BTW2</accession>
<dbReference type="PANTHER" id="PTHR28043:SF1">
    <property type="entry name" value="INCREASED RECOMBINATION CENTERS PROTEIN 6"/>
    <property type="match status" value="1"/>
</dbReference>
<evidence type="ECO:0000256" key="1">
    <source>
        <dbReference type="ARBA" id="ARBA00002976"/>
    </source>
</evidence>
<dbReference type="AlphaFoldDB" id="G8BTW2"/>
<dbReference type="Gene3D" id="3.40.50.11960">
    <property type="match status" value="1"/>
</dbReference>
<dbReference type="eggNOG" id="ENOG502S7AE">
    <property type="taxonomic scope" value="Eukaryota"/>
</dbReference>
<organism evidence="5 6">
    <name type="scientific">Tetrapisispora phaffii (strain ATCC 24235 / CBS 4417 / NBRC 1672 / NRRL Y-8282 / UCD 70-5)</name>
    <name type="common">Yeast</name>
    <name type="synonym">Fabospora phaffii</name>
    <dbReference type="NCBI Taxonomy" id="1071381"/>
    <lineage>
        <taxon>Eukaryota</taxon>
        <taxon>Fungi</taxon>
        <taxon>Dikarya</taxon>
        <taxon>Ascomycota</taxon>
        <taxon>Saccharomycotina</taxon>
        <taxon>Saccharomycetes</taxon>
        <taxon>Saccharomycetales</taxon>
        <taxon>Saccharomycetaceae</taxon>
        <taxon>Tetrapisispora</taxon>
    </lineage>
</organism>
<dbReference type="EMBL" id="HE612860">
    <property type="protein sequence ID" value="CCE63340.1"/>
    <property type="molecule type" value="Genomic_DNA"/>
</dbReference>
<dbReference type="OMA" id="GMESACT"/>
<keyword evidence="4" id="KW-0160">Chromosomal rearrangement</keyword>
<dbReference type="HOGENOM" id="CLU_079666_0_0_1"/>
<dbReference type="GO" id="GO:0016192">
    <property type="term" value="P:vesicle-mediated transport"/>
    <property type="evidence" value="ECO:0007669"/>
    <property type="project" value="InterPro"/>
</dbReference>
<evidence type="ECO:0000256" key="4">
    <source>
        <dbReference type="ARBA" id="ARBA00022447"/>
    </source>
</evidence>
<gene>
    <name evidence="5" type="primary">TPHA0E02480</name>
    <name evidence="5" type="ordered locus">TPHA_0E02480</name>
</gene>
<evidence type="ECO:0000256" key="3">
    <source>
        <dbReference type="ARBA" id="ARBA00015902"/>
    </source>
</evidence>
<dbReference type="GeneID" id="11531336"/>
<reference evidence="5 6" key="1">
    <citation type="journal article" date="2011" name="Proc. Natl. Acad. Sci. U.S.A.">
        <title>Evolutionary erosion of yeast sex chromosomes by mating-type switching accidents.</title>
        <authorList>
            <person name="Gordon J.L."/>
            <person name="Armisen D."/>
            <person name="Proux-Wera E."/>
            <person name="Oheigeartaigh S.S."/>
            <person name="Byrne K.P."/>
            <person name="Wolfe K.H."/>
        </authorList>
    </citation>
    <scope>NUCLEOTIDE SEQUENCE [LARGE SCALE GENOMIC DNA]</scope>
    <source>
        <strain evidence="6">ATCC 24235 / CBS 4417 / NBRC 1672 / NRRL Y-8282 / UCD 70-5</strain>
    </source>
</reference>
<dbReference type="OrthoDB" id="10261384at2759"/>
<dbReference type="InterPro" id="IPR034627">
    <property type="entry name" value="Irc6"/>
</dbReference>
<evidence type="ECO:0000313" key="5">
    <source>
        <dbReference type="EMBL" id="CCE63340.1"/>
    </source>
</evidence>
<proteinExistence type="inferred from homology"/>
<comment type="function">
    <text evidence="1">Involved in gross chromosomal rearrangements (GCRs) and telomere healing.</text>
</comment>
<name>G8BTW2_TETPH</name>